<evidence type="ECO:0000313" key="3">
    <source>
        <dbReference type="Proteomes" id="UP000499080"/>
    </source>
</evidence>
<proteinExistence type="predicted"/>
<keyword evidence="3" id="KW-1185">Reference proteome</keyword>
<evidence type="ECO:0000256" key="1">
    <source>
        <dbReference type="SAM" id="MobiDB-lite"/>
    </source>
</evidence>
<accession>A0A4Y2QXN5</accession>
<reference evidence="2 3" key="1">
    <citation type="journal article" date="2019" name="Sci. Rep.">
        <title>Orb-weaving spider Araneus ventricosus genome elucidates the spidroin gene catalogue.</title>
        <authorList>
            <person name="Kono N."/>
            <person name="Nakamura H."/>
            <person name="Ohtoshi R."/>
            <person name="Moran D.A.P."/>
            <person name="Shinohara A."/>
            <person name="Yoshida Y."/>
            <person name="Fujiwara M."/>
            <person name="Mori M."/>
            <person name="Tomita M."/>
            <person name="Arakawa K."/>
        </authorList>
    </citation>
    <scope>NUCLEOTIDE SEQUENCE [LARGE SCALE GENOMIC DNA]</scope>
</reference>
<dbReference type="EMBL" id="BGPR01141131">
    <property type="protein sequence ID" value="GBN67940.1"/>
    <property type="molecule type" value="Genomic_DNA"/>
</dbReference>
<gene>
    <name evidence="2" type="ORF">AVEN_191184_1</name>
</gene>
<comment type="caution">
    <text evidence="2">The sequence shown here is derived from an EMBL/GenBank/DDBJ whole genome shotgun (WGS) entry which is preliminary data.</text>
</comment>
<dbReference type="Proteomes" id="UP000499080">
    <property type="component" value="Unassembled WGS sequence"/>
</dbReference>
<sequence>MTGLLSVERNENPLKVTACRFADSENKGAHSNICVSDDELAKDEIISKLTPFQRDRVQLDESTGPFYGGKQDISGPNSVTVQQTVSKL</sequence>
<organism evidence="2 3">
    <name type="scientific">Araneus ventricosus</name>
    <name type="common">Orbweaver spider</name>
    <name type="synonym">Epeira ventricosa</name>
    <dbReference type="NCBI Taxonomy" id="182803"/>
    <lineage>
        <taxon>Eukaryota</taxon>
        <taxon>Metazoa</taxon>
        <taxon>Ecdysozoa</taxon>
        <taxon>Arthropoda</taxon>
        <taxon>Chelicerata</taxon>
        <taxon>Arachnida</taxon>
        <taxon>Araneae</taxon>
        <taxon>Araneomorphae</taxon>
        <taxon>Entelegynae</taxon>
        <taxon>Araneoidea</taxon>
        <taxon>Araneidae</taxon>
        <taxon>Araneus</taxon>
    </lineage>
</organism>
<feature type="region of interest" description="Disordered" evidence="1">
    <location>
        <begin position="61"/>
        <end position="88"/>
    </location>
</feature>
<name>A0A4Y2QXN5_ARAVE</name>
<dbReference type="AlphaFoldDB" id="A0A4Y2QXN5"/>
<evidence type="ECO:0000313" key="2">
    <source>
        <dbReference type="EMBL" id="GBN67940.1"/>
    </source>
</evidence>
<feature type="compositionally biased region" description="Polar residues" evidence="1">
    <location>
        <begin position="74"/>
        <end position="88"/>
    </location>
</feature>
<protein>
    <submittedName>
        <fullName evidence="2">Uncharacterized protein</fullName>
    </submittedName>
</protein>